<dbReference type="RefSeq" id="WP_133816924.1">
    <property type="nucleotide sequence ID" value="NZ_SNZH01000001.1"/>
</dbReference>
<dbReference type="EMBL" id="SNZH01000001">
    <property type="protein sequence ID" value="TDR48820.1"/>
    <property type="molecule type" value="Genomic_DNA"/>
</dbReference>
<feature type="transmembrane region" description="Helical" evidence="1">
    <location>
        <begin position="259"/>
        <end position="276"/>
    </location>
</feature>
<dbReference type="AlphaFoldDB" id="A0A4R6ZA52"/>
<evidence type="ECO:0000256" key="1">
    <source>
        <dbReference type="SAM" id="Phobius"/>
    </source>
</evidence>
<reference evidence="2 3" key="1">
    <citation type="submission" date="2019-03" db="EMBL/GenBank/DDBJ databases">
        <title>Genomic Encyclopedia of Type Strains, Phase IV (KMG-IV): sequencing the most valuable type-strain genomes for metagenomic binning, comparative biology and taxonomic classification.</title>
        <authorList>
            <person name="Goeker M."/>
        </authorList>
    </citation>
    <scope>NUCLEOTIDE SEQUENCE [LARGE SCALE GENOMIC DNA]</scope>
    <source>
        <strain evidence="2 3">DSM 21667</strain>
    </source>
</reference>
<feature type="transmembrane region" description="Helical" evidence="1">
    <location>
        <begin position="162"/>
        <end position="183"/>
    </location>
</feature>
<evidence type="ECO:0000313" key="3">
    <source>
        <dbReference type="Proteomes" id="UP000295293"/>
    </source>
</evidence>
<feature type="transmembrane region" description="Helical" evidence="1">
    <location>
        <begin position="82"/>
        <end position="108"/>
    </location>
</feature>
<accession>A0A4R6ZA52</accession>
<feature type="transmembrane region" description="Helical" evidence="1">
    <location>
        <begin position="203"/>
        <end position="223"/>
    </location>
</feature>
<gene>
    <name evidence="2" type="ORF">DFR29_101444</name>
</gene>
<proteinExistence type="predicted"/>
<sequence length="800" mass="86491">MNRTHWPTPAPRLREEGGWFGALVGALIFVVTLRLGISTAGTNLDESWSAVIAWAHVQGAQWGSDIVFTYGPLGWLNPYATYYPTIFTTFFVSQIVLTLGIGVTFGLAASLLRGWGTRLVMLVVLLVLSPRLNSDVLLLGTLILAVAAVERAALVRSAAWRALLLSVVAVLCATLGLVKFTFFPLATGVWLVGTLLLAQHRRALAAVGWLLGVPAAALALWLANGQAVSGFPAYLLTSLEMASAYSQAMGAGGADQEQAVCLAASIGIAALLLAWLGSDRSARLRALMVVGYLAAALFIAWRASFTRADHAHIFLPLVALALLVMMGFVRDLLPQLRYAATLSVLLLSGAAVLLIPPGATLQTYRTTAENVAITWNQVLNPATLRANQDAGRAGVRSALDLPRVREIVGTQRVDLLTSSQGVVLVNELNYAPRPVFQSYAAYSPRLQRLNEGYFLGSSAPPFVLLKIEPIDARYPTSEDGLALLALWRNYRLVEIERGFVLLKRVRDVRDPIAPAAVSYVDAAFGEWIDVPAHTSAMLMHLDLGQSLRGKLMAVLLREPPLLMEVTLDTTVVHQYRLVRAAASGGFLLSPYLVNEISYVQWMYGDRQPAVQRVRFTTAEPEQLSLLAPRLRVGFTPQELPVEPAEQLAPGIKAILYPGLDLAPTKRHGMIQPIVEDGRPALFMHALSTMDFSPAPGRYRLTTRYGMRGATHVIAGCAEAQADGIQFQIDVVNGDAATLQLQRNLNPFTTAQDRGLQTATLDAVQIAAGDSLRVTVAPGANGNLACDWGYLAELRLQPLPP</sequence>
<evidence type="ECO:0000313" key="2">
    <source>
        <dbReference type="EMBL" id="TDR48820.1"/>
    </source>
</evidence>
<feature type="transmembrane region" description="Helical" evidence="1">
    <location>
        <begin position="313"/>
        <end position="330"/>
    </location>
</feature>
<keyword evidence="1" id="KW-0812">Transmembrane</keyword>
<comment type="caution">
    <text evidence="2">The sequence shown here is derived from an EMBL/GenBank/DDBJ whole genome shotgun (WGS) entry which is preliminary data.</text>
</comment>
<feature type="transmembrane region" description="Helical" evidence="1">
    <location>
        <begin position="282"/>
        <end position="301"/>
    </location>
</feature>
<keyword evidence="3" id="KW-1185">Reference proteome</keyword>
<keyword evidence="1" id="KW-0472">Membrane</keyword>
<feature type="transmembrane region" description="Helical" evidence="1">
    <location>
        <begin position="20"/>
        <end position="37"/>
    </location>
</feature>
<name>A0A4R6ZA52_9GAMM</name>
<keyword evidence="1" id="KW-1133">Transmembrane helix</keyword>
<protein>
    <submittedName>
        <fullName evidence="2">Uncharacterized protein</fullName>
    </submittedName>
</protein>
<feature type="transmembrane region" description="Helical" evidence="1">
    <location>
        <begin position="336"/>
        <end position="355"/>
    </location>
</feature>
<dbReference type="Proteomes" id="UP000295293">
    <property type="component" value="Unassembled WGS sequence"/>
</dbReference>
<organism evidence="2 3">
    <name type="scientific">Tahibacter aquaticus</name>
    <dbReference type="NCBI Taxonomy" id="520092"/>
    <lineage>
        <taxon>Bacteria</taxon>
        <taxon>Pseudomonadati</taxon>
        <taxon>Pseudomonadota</taxon>
        <taxon>Gammaproteobacteria</taxon>
        <taxon>Lysobacterales</taxon>
        <taxon>Rhodanobacteraceae</taxon>
        <taxon>Tahibacter</taxon>
    </lineage>
</organism>
<dbReference type="OrthoDB" id="176190at2"/>